<evidence type="ECO:0000313" key="2">
    <source>
        <dbReference type="Proteomes" id="UP000004386"/>
    </source>
</evidence>
<dbReference type="EMBL" id="ACQA01000002">
    <property type="protein sequence ID" value="EEQ93189.1"/>
    <property type="molecule type" value="Genomic_DNA"/>
</dbReference>
<dbReference type="Proteomes" id="UP000004386">
    <property type="component" value="Unassembled WGS sequence"/>
</dbReference>
<comment type="caution">
    <text evidence="1">The sequence shown here is derived from an EMBL/GenBank/DDBJ whole genome shotgun (WGS) entry which is preliminary data.</text>
</comment>
<dbReference type="Gene3D" id="3.30.70.2400">
    <property type="entry name" value="Uncharacterised protein PF13773, DUF4170"/>
    <property type="match status" value="1"/>
</dbReference>
<accession>C4WMJ1</accession>
<evidence type="ECO:0008006" key="3">
    <source>
        <dbReference type="Google" id="ProtNLM"/>
    </source>
</evidence>
<sequence>MLSRADPWVNHAANQICSGIIVMSVEGDKKQLLHLVFGGELKKLGTVEFRDLENLDIVGIYPDYESAKTAWKSKAQQTVDNAHMRYFIVHLHRLLDPEGVTLKAD</sequence>
<dbReference type="Pfam" id="PF13773">
    <property type="entry name" value="DUF4170"/>
    <property type="match status" value="1"/>
</dbReference>
<name>C4WMJ1_9HYPH</name>
<reference evidence="1 2" key="1">
    <citation type="submission" date="2009-05" db="EMBL/GenBank/DDBJ databases">
        <authorList>
            <person name="Setubal J.C."/>
            <person name="Boyle S."/>
            <person name="Crasta O.R."/>
            <person name="Gillespie J.J."/>
            <person name="Kenyon R.W."/>
            <person name="Lu J."/>
            <person name="Mane S."/>
            <person name="Nagrani S."/>
            <person name="Shallom J.M."/>
            <person name="Shallom S."/>
            <person name="Shukla M."/>
            <person name="Snyder E.E."/>
            <person name="Sobral B.W."/>
            <person name="Wattam A.R."/>
            <person name="Will R."/>
            <person name="Williams K."/>
            <person name="Yoo H."/>
            <person name="Munk C."/>
            <person name="Tapia R."/>
            <person name="Green L."/>
            <person name="Rogers Y."/>
            <person name="Detter J.C."/>
            <person name="Bruce D."/>
            <person name="Brettin T.S."/>
            <person name="Tsolis R."/>
        </authorList>
    </citation>
    <scope>NUCLEOTIDE SEQUENCE [LARGE SCALE GENOMIC DNA]</scope>
    <source>
        <strain evidence="1 2">LMG 3301</strain>
    </source>
</reference>
<dbReference type="HOGENOM" id="CLU_174701_1_0_5"/>
<proteinExistence type="predicted"/>
<organism evidence="1 2">
    <name type="scientific">Brucella intermedia LMG 3301</name>
    <dbReference type="NCBI Taxonomy" id="641118"/>
    <lineage>
        <taxon>Bacteria</taxon>
        <taxon>Pseudomonadati</taxon>
        <taxon>Pseudomonadota</taxon>
        <taxon>Alphaproteobacteria</taxon>
        <taxon>Hyphomicrobiales</taxon>
        <taxon>Brucellaceae</taxon>
        <taxon>Brucella/Ochrobactrum group</taxon>
        <taxon>Brucella</taxon>
    </lineage>
</organism>
<gene>
    <name evidence="1" type="ORF">OINT_2000325</name>
</gene>
<dbReference type="AlphaFoldDB" id="C4WMJ1"/>
<evidence type="ECO:0000313" key="1">
    <source>
        <dbReference type="EMBL" id="EEQ93189.1"/>
    </source>
</evidence>
<protein>
    <recommendedName>
        <fullName evidence="3">DUF4170 domain-containing protein</fullName>
    </recommendedName>
</protein>
<dbReference type="InterPro" id="IPR025226">
    <property type="entry name" value="DUF4170"/>
</dbReference>